<keyword evidence="2" id="KW-1133">Transmembrane helix</keyword>
<reference evidence="3 4" key="1">
    <citation type="journal article" date="2012" name="Science">
        <title>The Paleozoic origin of enzymatic lignin decomposition reconstructed from 31 fungal genomes.</title>
        <authorList>
            <person name="Floudas D."/>
            <person name="Binder M."/>
            <person name="Riley R."/>
            <person name="Barry K."/>
            <person name="Blanchette R.A."/>
            <person name="Henrissat B."/>
            <person name="Martinez A.T."/>
            <person name="Otillar R."/>
            <person name="Spatafora J.W."/>
            <person name="Yadav J.S."/>
            <person name="Aerts A."/>
            <person name="Benoit I."/>
            <person name="Boyd A."/>
            <person name="Carlson A."/>
            <person name="Copeland A."/>
            <person name="Coutinho P.M."/>
            <person name="de Vries R.P."/>
            <person name="Ferreira P."/>
            <person name="Findley K."/>
            <person name="Foster B."/>
            <person name="Gaskell J."/>
            <person name="Glotzer D."/>
            <person name="Gorecki P."/>
            <person name="Heitman J."/>
            <person name="Hesse C."/>
            <person name="Hori C."/>
            <person name="Igarashi K."/>
            <person name="Jurgens J.A."/>
            <person name="Kallen N."/>
            <person name="Kersten P."/>
            <person name="Kohler A."/>
            <person name="Kuees U."/>
            <person name="Kumar T.K.A."/>
            <person name="Kuo A."/>
            <person name="LaButti K."/>
            <person name="Larrondo L.F."/>
            <person name="Lindquist E."/>
            <person name="Ling A."/>
            <person name="Lombard V."/>
            <person name="Lucas S."/>
            <person name="Lundell T."/>
            <person name="Martin R."/>
            <person name="McLaughlin D.J."/>
            <person name="Morgenstern I."/>
            <person name="Morin E."/>
            <person name="Murat C."/>
            <person name="Nagy L.G."/>
            <person name="Nolan M."/>
            <person name="Ohm R.A."/>
            <person name="Patyshakuliyeva A."/>
            <person name="Rokas A."/>
            <person name="Ruiz-Duenas F.J."/>
            <person name="Sabat G."/>
            <person name="Salamov A."/>
            <person name="Samejima M."/>
            <person name="Schmutz J."/>
            <person name="Slot J.C."/>
            <person name="St John F."/>
            <person name="Stenlid J."/>
            <person name="Sun H."/>
            <person name="Sun S."/>
            <person name="Syed K."/>
            <person name="Tsang A."/>
            <person name="Wiebenga A."/>
            <person name="Young D."/>
            <person name="Pisabarro A."/>
            <person name="Eastwood D.C."/>
            <person name="Martin F."/>
            <person name="Cullen D."/>
            <person name="Grigoriev I.V."/>
            <person name="Hibbett D.S."/>
        </authorList>
    </citation>
    <scope>NUCLEOTIDE SEQUENCE</scope>
    <source>
        <strain evidence="4">FP-58527</strain>
    </source>
</reference>
<evidence type="ECO:0000256" key="1">
    <source>
        <dbReference type="SAM" id="MobiDB-lite"/>
    </source>
</evidence>
<keyword evidence="2" id="KW-0472">Membrane</keyword>
<feature type="region of interest" description="Disordered" evidence="1">
    <location>
        <begin position="720"/>
        <end position="773"/>
    </location>
</feature>
<organism evidence="3 4">
    <name type="scientific">Fomitopsis schrenkii</name>
    <name type="common">Brown rot fungus</name>
    <dbReference type="NCBI Taxonomy" id="2126942"/>
    <lineage>
        <taxon>Eukaryota</taxon>
        <taxon>Fungi</taxon>
        <taxon>Dikarya</taxon>
        <taxon>Basidiomycota</taxon>
        <taxon>Agaricomycotina</taxon>
        <taxon>Agaricomycetes</taxon>
        <taxon>Polyporales</taxon>
        <taxon>Fomitopsis</taxon>
    </lineage>
</organism>
<name>S8DIC8_FOMSC</name>
<feature type="region of interest" description="Disordered" evidence="1">
    <location>
        <begin position="1"/>
        <end position="26"/>
    </location>
</feature>
<dbReference type="InParanoid" id="S8DIC8"/>
<accession>S8DIC8</accession>
<dbReference type="OrthoDB" id="2757517at2759"/>
<evidence type="ECO:0000313" key="4">
    <source>
        <dbReference type="Proteomes" id="UP000015241"/>
    </source>
</evidence>
<dbReference type="AlphaFoldDB" id="S8DIC8"/>
<protein>
    <submittedName>
        <fullName evidence="3">Uncharacterized protein</fullName>
    </submittedName>
</protein>
<evidence type="ECO:0000313" key="3">
    <source>
        <dbReference type="EMBL" id="EPS93271.1"/>
    </source>
</evidence>
<feature type="compositionally biased region" description="Low complexity" evidence="1">
    <location>
        <begin position="724"/>
        <end position="738"/>
    </location>
</feature>
<dbReference type="HOGENOM" id="CLU_313531_0_0_1"/>
<feature type="transmembrane region" description="Helical" evidence="2">
    <location>
        <begin position="36"/>
        <end position="57"/>
    </location>
</feature>
<feature type="compositionally biased region" description="Polar residues" evidence="1">
    <location>
        <begin position="12"/>
        <end position="26"/>
    </location>
</feature>
<dbReference type="Proteomes" id="UP000015241">
    <property type="component" value="Unassembled WGS sequence"/>
</dbReference>
<keyword evidence="2" id="KW-0812">Transmembrane</keyword>
<proteinExistence type="predicted"/>
<dbReference type="EMBL" id="KE504287">
    <property type="protein sequence ID" value="EPS93271.1"/>
    <property type="molecule type" value="Genomic_DNA"/>
</dbReference>
<keyword evidence="4" id="KW-1185">Reference proteome</keyword>
<feature type="compositionally biased region" description="Acidic residues" evidence="1">
    <location>
        <begin position="746"/>
        <end position="757"/>
    </location>
</feature>
<evidence type="ECO:0000256" key="2">
    <source>
        <dbReference type="SAM" id="Phobius"/>
    </source>
</evidence>
<gene>
    <name evidence="3" type="ORF">FOMPIDRAFT_1020667</name>
</gene>
<dbReference type="STRING" id="743788.S8DIC8"/>
<sequence length="934" mass="102993">MNLDTPYRLASRHTSPTASTGGQEPQSSGIFHRLRIFFVVLVIAMVTSPFLAAIAHVTRYTATEPTSWIDYLGSLRVAGNLVDSLSRRSHEHLSLTSGMLRSAESIGKHAEDLSETRGTIDVSESASEVVASSTSLASALLDFHNSVELVLQGLWATHEVMAASLNQTRAPLLYYVPLLTPPDAWMASAMFGAAQQALRISIEHLALQRTKVNALQDNVVTALDRVQDTVLSVCSPRLAHSKEPGWAHDTESRQCHRLLQRVEAMRADTAVCAYLTSEMSVQLDEADYDRTEMSARAHAYGAEILSVDAHVVPDIVQGLARFAEASARVRDRAALDTLKQHAGYACHLARNGSLVVSPARYALDGILQRGEFSGGEEDRYVVHLPRASFDGEKSISKRRSHFEVPRAVGRKLSDRLHEQRRPPDLDAMWWSNLKVMIEPKKPVTFVVKDSQHPAFALERDEDVMREGYYVLRYRHLGRDAAANQDSHKSNIDRGTIKLTLELAAGEVERAGSSSVTGDAASIDEVKPTAALVKPVSVPATEEQLVHRIKNWKVSDSTPHTTPSQAKVPKPQVPPLIHRQLEVKQDRSINPDVYPSVPIFFEHAIRSRLEKVRWYSSHGKPISVVPVPPSLAQCGDLYVHRSGKDVCMWLLVATEPPTWQVVDEGHPHPQLDGYVLRVLDNAEPRWVTQETWRTCVKALGVFDGVAFLSRGNASGHGVFPTCPESDPSSSMAPHASSSAQVGRGTEEPEDIIEISDSEDSTKQRDAGGVRPPTLAPGVSLTYDRLLEFERLGARVTTCMTEAVEAQEVKVLKAQLRDATERATAAGVLDAVKSKLQDQGRHLAHLQELNKRSSEQEAHAKTVQELKDELALRETNALELNWPNNHLDGSAQEVERWMNEGQAREVLVAKLQVTLWPHFLPALFGTLAPHTTCAAS</sequence>